<dbReference type="SFLD" id="SFLDG00363">
    <property type="entry name" value="AMPS_(cytGST):_Alpha-__Mu-__Pi"/>
    <property type="match status" value="1"/>
</dbReference>
<dbReference type="PANTHER" id="PTHR11571">
    <property type="entry name" value="GLUTATHIONE S-TRANSFERASE"/>
    <property type="match status" value="1"/>
</dbReference>
<dbReference type="FunFam" id="3.40.30.10:FF:000019">
    <property type="entry name" value="Glutathione S-transferase Mu"/>
    <property type="match status" value="1"/>
</dbReference>
<dbReference type="InterPro" id="IPR040079">
    <property type="entry name" value="Glutathione_S-Trfase"/>
</dbReference>
<evidence type="ECO:0000256" key="7">
    <source>
        <dbReference type="ARBA" id="ARBA00047960"/>
    </source>
</evidence>
<evidence type="ECO:0000256" key="8">
    <source>
        <dbReference type="ARBA" id="ARBA00081375"/>
    </source>
</evidence>
<dbReference type="InterPro" id="IPR004046">
    <property type="entry name" value="GST_C"/>
</dbReference>
<evidence type="ECO:0000313" key="11">
    <source>
        <dbReference type="EMBL" id="ADX68807.1"/>
    </source>
</evidence>
<dbReference type="FunFam" id="1.20.1050.10:FF:000003">
    <property type="entry name" value="Glutathione S-transferase 2"/>
    <property type="match status" value="1"/>
</dbReference>
<dbReference type="GO" id="GO:0004364">
    <property type="term" value="F:glutathione transferase activity"/>
    <property type="evidence" value="ECO:0007669"/>
    <property type="project" value="UniProtKB-EC"/>
</dbReference>
<dbReference type="InterPro" id="IPR036249">
    <property type="entry name" value="Thioredoxin-like_sf"/>
</dbReference>
<dbReference type="EMBL" id="HQ679945">
    <property type="protein sequence ID" value="ADX68807.1"/>
    <property type="molecule type" value="mRNA"/>
</dbReference>
<evidence type="ECO:0000256" key="4">
    <source>
        <dbReference type="ARBA" id="ARBA00011738"/>
    </source>
</evidence>
<comment type="function">
    <text evidence="1">GST isoenzymes appear to play a central role in the parasite detoxification system. Other functions are also suspected including a role in increasing the solubility of haematin in the parasite gut.</text>
</comment>
<dbReference type="EC" id="2.5.1.18" evidence="5"/>
<dbReference type="SUPFAM" id="SSF47616">
    <property type="entry name" value="GST C-terminal domain-like"/>
    <property type="match status" value="1"/>
</dbReference>
<evidence type="ECO:0000256" key="5">
    <source>
        <dbReference type="ARBA" id="ARBA00012452"/>
    </source>
</evidence>
<dbReference type="InterPro" id="IPR010987">
    <property type="entry name" value="Glutathione-S-Trfase_C-like"/>
</dbReference>
<gene>
    <name evidence="11" type="primary">GST</name>
</gene>
<name>G9BRW2_DUGJA</name>
<dbReference type="PROSITE" id="PS50405">
    <property type="entry name" value="GST_CTER"/>
    <property type="match status" value="1"/>
</dbReference>
<sequence length="218" mass="25659">MAPLLGYWKIRGLAQSIRLLLEYTGEEYNEKYYELGNDFNRDDWLNEKFSLGLSFPNLPYLIDGDLKLTQSSAILRYLAEKHNMVGETSEERARTMMLAEEVQDLRMGFARLCYNPDFANLKHEYLSQLPSRLKLFSDFIGTKHWLMGEKLTYPDFHFYDMLDSLKILSPTCLDEFDNLKNYLENFEKLEPIAKYMKSDKYIQKPLNNKVVKFGGDCH</sequence>
<proteinExistence type="evidence at transcript level"/>
<organism evidence="11">
    <name type="scientific">Dugesia japonica</name>
    <name type="common">Planarian</name>
    <dbReference type="NCBI Taxonomy" id="6161"/>
    <lineage>
        <taxon>Eukaryota</taxon>
        <taxon>Metazoa</taxon>
        <taxon>Spiralia</taxon>
        <taxon>Lophotrochozoa</taxon>
        <taxon>Platyhelminthes</taxon>
        <taxon>Rhabditophora</taxon>
        <taxon>Seriata</taxon>
        <taxon>Tricladida</taxon>
        <taxon>Continenticola</taxon>
        <taxon>Geoplanoidea</taxon>
        <taxon>Dugesiidae</taxon>
        <taxon>Dugesia</taxon>
    </lineage>
</organism>
<dbReference type="Gene3D" id="3.40.30.10">
    <property type="entry name" value="Glutaredoxin"/>
    <property type="match status" value="1"/>
</dbReference>
<dbReference type="PRINTS" id="PR01267">
    <property type="entry name" value="GSTRNSFRASEM"/>
</dbReference>
<dbReference type="InterPro" id="IPR004045">
    <property type="entry name" value="Glutathione_S-Trfase_N"/>
</dbReference>
<dbReference type="InterPro" id="IPR050213">
    <property type="entry name" value="GST_superfamily"/>
</dbReference>
<evidence type="ECO:0000256" key="1">
    <source>
        <dbReference type="ARBA" id="ARBA00002446"/>
    </source>
</evidence>
<evidence type="ECO:0000256" key="2">
    <source>
        <dbReference type="ARBA" id="ARBA00003701"/>
    </source>
</evidence>
<evidence type="ECO:0000259" key="9">
    <source>
        <dbReference type="PROSITE" id="PS50404"/>
    </source>
</evidence>
<dbReference type="SFLD" id="SFLDS00019">
    <property type="entry name" value="Glutathione_Transferase_(cytos"/>
    <property type="match status" value="1"/>
</dbReference>
<dbReference type="AlphaFoldDB" id="G9BRW2"/>
<dbReference type="InterPro" id="IPR036282">
    <property type="entry name" value="Glutathione-S-Trfase_C_sf"/>
</dbReference>
<accession>G9BRW2</accession>
<protein>
    <recommendedName>
        <fullName evidence="5">glutathione transferase</fullName>
        <ecNumber evidence="5">2.5.1.18</ecNumber>
    </recommendedName>
    <alternativeName>
        <fullName evidence="8">GST class-mu</fullName>
    </alternativeName>
</protein>
<comment type="function">
    <text evidence="2">Conjugation of reduced glutathione to a wide number of exogenous and endogenous hydrophobic electrophiles.</text>
</comment>
<keyword evidence="6 11" id="KW-0808">Transferase</keyword>
<comment type="similarity">
    <text evidence="3">Belongs to the GST superfamily. Mu family.</text>
</comment>
<dbReference type="PANTHER" id="PTHR11571:SF222">
    <property type="entry name" value="GLUTATHIONE TRANSFERASE"/>
    <property type="match status" value="1"/>
</dbReference>
<dbReference type="GO" id="GO:0006749">
    <property type="term" value="P:glutathione metabolic process"/>
    <property type="evidence" value="ECO:0007669"/>
    <property type="project" value="TreeGrafter"/>
</dbReference>
<evidence type="ECO:0000259" key="10">
    <source>
        <dbReference type="PROSITE" id="PS50405"/>
    </source>
</evidence>
<dbReference type="GO" id="GO:0042802">
    <property type="term" value="F:identical protein binding"/>
    <property type="evidence" value="ECO:0007669"/>
    <property type="project" value="UniProtKB-ARBA"/>
</dbReference>
<dbReference type="Gene3D" id="1.20.1050.10">
    <property type="match status" value="1"/>
</dbReference>
<dbReference type="InterPro" id="IPR003081">
    <property type="entry name" value="GST_mu"/>
</dbReference>
<dbReference type="PROSITE" id="PS50404">
    <property type="entry name" value="GST_NTER"/>
    <property type="match status" value="1"/>
</dbReference>
<comment type="subunit">
    <text evidence="4">Homodimer.</text>
</comment>
<dbReference type="SFLD" id="SFLDG01205">
    <property type="entry name" value="AMPS.1"/>
    <property type="match status" value="1"/>
</dbReference>
<dbReference type="Pfam" id="PF14497">
    <property type="entry name" value="GST_C_3"/>
    <property type="match status" value="1"/>
</dbReference>
<comment type="catalytic activity">
    <reaction evidence="7">
        <text>RX + glutathione = an S-substituted glutathione + a halide anion + H(+)</text>
        <dbReference type="Rhea" id="RHEA:16437"/>
        <dbReference type="ChEBI" id="CHEBI:15378"/>
        <dbReference type="ChEBI" id="CHEBI:16042"/>
        <dbReference type="ChEBI" id="CHEBI:17792"/>
        <dbReference type="ChEBI" id="CHEBI:57925"/>
        <dbReference type="ChEBI" id="CHEBI:90779"/>
        <dbReference type="EC" id="2.5.1.18"/>
    </reaction>
</comment>
<feature type="domain" description="GST C-terminal" evidence="10">
    <location>
        <begin position="88"/>
        <end position="206"/>
    </location>
</feature>
<evidence type="ECO:0000256" key="6">
    <source>
        <dbReference type="ARBA" id="ARBA00022679"/>
    </source>
</evidence>
<reference evidence="11" key="1">
    <citation type="submission" date="2010-12" db="EMBL/GenBank/DDBJ databases">
        <title>Characterization of glutathione s-transferase (GST) gene in the planarian Dugesia japonica.</title>
        <authorList>
            <person name="Wang W."/>
            <person name="Li Z."/>
            <person name="Sun Y."/>
        </authorList>
    </citation>
    <scope>NUCLEOTIDE SEQUENCE</scope>
    <source>
        <strain evidence="11">DjSH</strain>
    </source>
</reference>
<evidence type="ECO:0000256" key="3">
    <source>
        <dbReference type="ARBA" id="ARBA00005861"/>
    </source>
</evidence>
<feature type="domain" description="GST N-terminal" evidence="9">
    <location>
        <begin position="1"/>
        <end position="86"/>
    </location>
</feature>
<dbReference type="Pfam" id="PF02798">
    <property type="entry name" value="GST_N"/>
    <property type="match status" value="1"/>
</dbReference>
<dbReference type="SUPFAM" id="SSF52833">
    <property type="entry name" value="Thioredoxin-like"/>
    <property type="match status" value="1"/>
</dbReference>
<dbReference type="CDD" id="cd03075">
    <property type="entry name" value="GST_N_Mu"/>
    <property type="match status" value="1"/>
</dbReference>